<organism evidence="1 2">
    <name type="scientific">Nephila pilipes</name>
    <name type="common">Giant wood spider</name>
    <name type="synonym">Nephila maculata</name>
    <dbReference type="NCBI Taxonomy" id="299642"/>
    <lineage>
        <taxon>Eukaryota</taxon>
        <taxon>Metazoa</taxon>
        <taxon>Ecdysozoa</taxon>
        <taxon>Arthropoda</taxon>
        <taxon>Chelicerata</taxon>
        <taxon>Arachnida</taxon>
        <taxon>Araneae</taxon>
        <taxon>Araneomorphae</taxon>
        <taxon>Entelegynae</taxon>
        <taxon>Araneoidea</taxon>
        <taxon>Nephilidae</taxon>
        <taxon>Nephila</taxon>
    </lineage>
</organism>
<comment type="caution">
    <text evidence="1">The sequence shown here is derived from an EMBL/GenBank/DDBJ whole genome shotgun (WGS) entry which is preliminary data.</text>
</comment>
<gene>
    <name evidence="1" type="ORF">NPIL_519831</name>
</gene>
<reference evidence="1" key="1">
    <citation type="submission" date="2020-08" db="EMBL/GenBank/DDBJ databases">
        <title>Multicomponent nature underlies the extraordinary mechanical properties of spider dragline silk.</title>
        <authorList>
            <person name="Kono N."/>
            <person name="Nakamura H."/>
            <person name="Mori M."/>
            <person name="Yoshida Y."/>
            <person name="Ohtoshi R."/>
            <person name="Malay A.D."/>
            <person name="Moran D.A.P."/>
            <person name="Tomita M."/>
            <person name="Numata K."/>
            <person name="Arakawa K."/>
        </authorList>
    </citation>
    <scope>NUCLEOTIDE SEQUENCE</scope>
</reference>
<name>A0A8X6NNG7_NEPPI</name>
<proteinExistence type="predicted"/>
<evidence type="ECO:0000313" key="2">
    <source>
        <dbReference type="Proteomes" id="UP000887013"/>
    </source>
</evidence>
<dbReference type="AlphaFoldDB" id="A0A8X6NNG7"/>
<keyword evidence="2" id="KW-1185">Reference proteome</keyword>
<accession>A0A8X6NNG7</accession>
<dbReference type="EMBL" id="BMAW01060283">
    <property type="protein sequence ID" value="GFT25459.1"/>
    <property type="molecule type" value="Genomic_DNA"/>
</dbReference>
<dbReference type="Proteomes" id="UP000887013">
    <property type="component" value="Unassembled WGS sequence"/>
</dbReference>
<protein>
    <submittedName>
        <fullName evidence="1">Uncharacterized protein</fullName>
    </submittedName>
</protein>
<evidence type="ECO:0000313" key="1">
    <source>
        <dbReference type="EMBL" id="GFT25459.1"/>
    </source>
</evidence>
<sequence length="66" mass="7706">MIKDMKSEMKAGQELLVKKKEFGGEKMKPTQAELDKDSNISRNVRNFLKLVQLELHQRENDLHLVP</sequence>